<name>A0A1H0WP04_9BURK</name>
<dbReference type="RefSeq" id="WP_092839847.1">
    <property type="nucleotide sequence ID" value="NZ_FNJL01000045.1"/>
</dbReference>
<dbReference type="InterPro" id="IPR009075">
    <property type="entry name" value="AcylCo_DH/oxidase_C"/>
</dbReference>
<dbReference type="Gene3D" id="1.20.140.10">
    <property type="entry name" value="Butyryl-CoA Dehydrogenase, subunit A, domain 3"/>
    <property type="match status" value="1"/>
</dbReference>
<accession>A0A1H0WP04</accession>
<evidence type="ECO:0000256" key="1">
    <source>
        <dbReference type="ARBA" id="ARBA00001974"/>
    </source>
</evidence>
<feature type="domain" description="Acyl-CoA dehydrogenase/oxidase N-terminal" evidence="8">
    <location>
        <begin position="24"/>
        <end position="90"/>
    </location>
</feature>
<dbReference type="EMBL" id="FNJL01000045">
    <property type="protein sequence ID" value="SDP92378.1"/>
    <property type="molecule type" value="Genomic_DNA"/>
</dbReference>
<dbReference type="Pfam" id="PF00441">
    <property type="entry name" value="Acyl-CoA_dh_1"/>
    <property type="match status" value="1"/>
</dbReference>
<evidence type="ECO:0000313" key="9">
    <source>
        <dbReference type="EMBL" id="SDP92378.1"/>
    </source>
</evidence>
<evidence type="ECO:0000313" key="10">
    <source>
        <dbReference type="Proteomes" id="UP000199317"/>
    </source>
</evidence>
<sequence>MTTTTAPNLSTPALLSLLARLRPQLAARAAEHDRDGSFPHENFALLQSHGLIGIAAPRAYGGSAASLATARQVIQAIAYADPATALVVAMTYLQVRQANHPGSHWPRHLRERVSRDGAERGALINALRVEPDLGSPTRGGLPGTVARRTAQGHWRLDGHKLYCTGIPALRWLLVWARTEEPDGSAPRVGAFLVPRDAPGIRVIESWDHLGLRASGSHEVVFEQVELPADHAVDVRPPSAWAADALSPAERDAVADQHAWMAVLLGTLYDAVAQAGRDWILDFVRRRAPGSLGAPLSTLPRVQETLGEVAGLLHANQLVLSQLTETTDDGAPPPGTDSGLVKWTVTHNAVAAIERALKLAGNHGLSRQNPLERHYRNALCGPVHAPQDDALLVAAGRALLAGAPPLGSATVPPASAEHTPATAPEPAI</sequence>
<dbReference type="SUPFAM" id="SSF47203">
    <property type="entry name" value="Acyl-CoA dehydrogenase C-terminal domain-like"/>
    <property type="match status" value="1"/>
</dbReference>
<dbReference type="CDD" id="cd00567">
    <property type="entry name" value="ACAD"/>
    <property type="match status" value="1"/>
</dbReference>
<feature type="region of interest" description="Disordered" evidence="5">
    <location>
        <begin position="408"/>
        <end position="427"/>
    </location>
</feature>
<dbReference type="GO" id="GO:0016627">
    <property type="term" value="F:oxidoreductase activity, acting on the CH-CH group of donors"/>
    <property type="evidence" value="ECO:0007669"/>
    <property type="project" value="InterPro"/>
</dbReference>
<reference evidence="10" key="1">
    <citation type="submission" date="2016-10" db="EMBL/GenBank/DDBJ databases">
        <authorList>
            <person name="Varghese N."/>
            <person name="Submissions S."/>
        </authorList>
    </citation>
    <scope>NUCLEOTIDE SEQUENCE [LARGE SCALE GENOMIC DNA]</scope>
    <source>
        <strain evidence="10">DSM 17101</strain>
    </source>
</reference>
<dbReference type="AlphaFoldDB" id="A0A1H0WP04"/>
<dbReference type="InterPro" id="IPR006091">
    <property type="entry name" value="Acyl-CoA_Oxase/DH_mid-dom"/>
</dbReference>
<keyword evidence="3" id="KW-0285">Flavoprotein</keyword>
<evidence type="ECO:0000256" key="3">
    <source>
        <dbReference type="ARBA" id="ARBA00022630"/>
    </source>
</evidence>
<evidence type="ECO:0000256" key="2">
    <source>
        <dbReference type="ARBA" id="ARBA00009347"/>
    </source>
</evidence>
<dbReference type="Pfam" id="PF02770">
    <property type="entry name" value="Acyl-CoA_dh_M"/>
    <property type="match status" value="1"/>
</dbReference>
<feature type="domain" description="Acyl-CoA dehydrogenase/oxidase C-terminal" evidence="6">
    <location>
        <begin position="271"/>
        <end position="379"/>
    </location>
</feature>
<dbReference type="Gene3D" id="1.10.540.10">
    <property type="entry name" value="Acyl-CoA dehydrogenase/oxidase, N-terminal domain"/>
    <property type="match status" value="1"/>
</dbReference>
<dbReference type="InterPro" id="IPR037069">
    <property type="entry name" value="AcylCoA_DH/ox_N_sf"/>
</dbReference>
<evidence type="ECO:0000256" key="4">
    <source>
        <dbReference type="ARBA" id="ARBA00022827"/>
    </source>
</evidence>
<dbReference type="PANTHER" id="PTHR43831">
    <property type="entry name" value="ISOBUTYRYL-COA DEHYDROGENASE"/>
    <property type="match status" value="1"/>
</dbReference>
<dbReference type="InterPro" id="IPR046373">
    <property type="entry name" value="Acyl-CoA_Oxase/DH_mid-dom_sf"/>
</dbReference>
<dbReference type="InterPro" id="IPR052547">
    <property type="entry name" value="Mito_Isobutyryl-CoADH"/>
</dbReference>
<dbReference type="GO" id="GO:0050660">
    <property type="term" value="F:flavin adenine dinucleotide binding"/>
    <property type="evidence" value="ECO:0007669"/>
    <property type="project" value="InterPro"/>
</dbReference>
<keyword evidence="4" id="KW-0274">FAD</keyword>
<dbReference type="OrthoDB" id="7316074at2"/>
<dbReference type="Pfam" id="PF02771">
    <property type="entry name" value="Acyl-CoA_dh_N"/>
    <property type="match status" value="1"/>
</dbReference>
<dbReference type="InterPro" id="IPR036250">
    <property type="entry name" value="AcylCo_DH-like_C"/>
</dbReference>
<comment type="similarity">
    <text evidence="2">Belongs to the acyl-CoA dehydrogenase family.</text>
</comment>
<proteinExistence type="inferred from homology"/>
<organism evidence="9 10">
    <name type="scientific">Paracidovorax cattleyae</name>
    <dbReference type="NCBI Taxonomy" id="80868"/>
    <lineage>
        <taxon>Bacteria</taxon>
        <taxon>Pseudomonadati</taxon>
        <taxon>Pseudomonadota</taxon>
        <taxon>Betaproteobacteria</taxon>
        <taxon>Burkholderiales</taxon>
        <taxon>Comamonadaceae</taxon>
        <taxon>Paracidovorax</taxon>
    </lineage>
</organism>
<evidence type="ECO:0000259" key="7">
    <source>
        <dbReference type="Pfam" id="PF02770"/>
    </source>
</evidence>
<dbReference type="Gene3D" id="2.40.110.10">
    <property type="entry name" value="Butyryl-CoA Dehydrogenase, subunit A, domain 2"/>
    <property type="match status" value="1"/>
</dbReference>
<gene>
    <name evidence="9" type="ORF">SAMN04489708_14525</name>
</gene>
<dbReference type="InterPro" id="IPR013786">
    <property type="entry name" value="AcylCoA_DH/ox_N"/>
</dbReference>
<evidence type="ECO:0000259" key="6">
    <source>
        <dbReference type="Pfam" id="PF00441"/>
    </source>
</evidence>
<protein>
    <submittedName>
        <fullName evidence="9">Acyl-CoA dehydrogenase</fullName>
    </submittedName>
</protein>
<dbReference type="InterPro" id="IPR009100">
    <property type="entry name" value="AcylCoA_DH/oxidase_NM_dom_sf"/>
</dbReference>
<feature type="domain" description="Acyl-CoA oxidase/dehydrogenase middle" evidence="7">
    <location>
        <begin position="130"/>
        <end position="224"/>
    </location>
</feature>
<dbReference type="Proteomes" id="UP000199317">
    <property type="component" value="Unassembled WGS sequence"/>
</dbReference>
<dbReference type="SUPFAM" id="SSF56645">
    <property type="entry name" value="Acyl-CoA dehydrogenase NM domain-like"/>
    <property type="match status" value="1"/>
</dbReference>
<comment type="cofactor">
    <cofactor evidence="1">
        <name>FAD</name>
        <dbReference type="ChEBI" id="CHEBI:57692"/>
    </cofactor>
</comment>
<evidence type="ECO:0000256" key="5">
    <source>
        <dbReference type="SAM" id="MobiDB-lite"/>
    </source>
</evidence>
<dbReference type="PIRSF" id="PIRSF016578">
    <property type="entry name" value="HsaA"/>
    <property type="match status" value="1"/>
</dbReference>
<keyword evidence="10" id="KW-1185">Reference proteome</keyword>
<dbReference type="PANTHER" id="PTHR43831:SF1">
    <property type="entry name" value="ISOBUTYRYL-COA DEHYDROGENASE, MITOCHONDRIAL"/>
    <property type="match status" value="1"/>
</dbReference>
<evidence type="ECO:0000259" key="8">
    <source>
        <dbReference type="Pfam" id="PF02771"/>
    </source>
</evidence>